<dbReference type="InterPro" id="IPR050951">
    <property type="entry name" value="Retrovirus_Pol_polyprotein"/>
</dbReference>
<dbReference type="InterPro" id="IPR043128">
    <property type="entry name" value="Rev_trsase/Diguanyl_cyclase"/>
</dbReference>
<dbReference type="Proteomes" id="UP001159363">
    <property type="component" value="Chromosome 5"/>
</dbReference>
<organism evidence="1 2">
    <name type="scientific">Dryococelus australis</name>
    <dbReference type="NCBI Taxonomy" id="614101"/>
    <lineage>
        <taxon>Eukaryota</taxon>
        <taxon>Metazoa</taxon>
        <taxon>Ecdysozoa</taxon>
        <taxon>Arthropoda</taxon>
        <taxon>Hexapoda</taxon>
        <taxon>Insecta</taxon>
        <taxon>Pterygota</taxon>
        <taxon>Neoptera</taxon>
        <taxon>Polyneoptera</taxon>
        <taxon>Phasmatodea</taxon>
        <taxon>Verophasmatodea</taxon>
        <taxon>Anareolatae</taxon>
        <taxon>Phasmatidae</taxon>
        <taxon>Eurycanthinae</taxon>
        <taxon>Dryococelus</taxon>
    </lineage>
</organism>
<dbReference type="EMBL" id="JARBHB010000006">
    <property type="protein sequence ID" value="KAJ8881806.1"/>
    <property type="molecule type" value="Genomic_DNA"/>
</dbReference>
<comment type="caution">
    <text evidence="1">The sequence shown here is derived from an EMBL/GenBank/DDBJ whole genome shotgun (WGS) entry which is preliminary data.</text>
</comment>
<reference evidence="1 2" key="1">
    <citation type="submission" date="2023-02" db="EMBL/GenBank/DDBJ databases">
        <title>LHISI_Scaffold_Assembly.</title>
        <authorList>
            <person name="Stuart O.P."/>
            <person name="Cleave R."/>
            <person name="Magrath M.J.L."/>
            <person name="Mikheyev A.S."/>
        </authorList>
    </citation>
    <scope>NUCLEOTIDE SEQUENCE [LARGE SCALE GENOMIC DNA]</scope>
    <source>
        <strain evidence="1">Daus_M_001</strain>
        <tissue evidence="1">Leg muscle</tissue>
    </source>
</reference>
<dbReference type="PANTHER" id="PTHR37984">
    <property type="entry name" value="PROTEIN CBG26694"/>
    <property type="match status" value="1"/>
</dbReference>
<evidence type="ECO:0000313" key="2">
    <source>
        <dbReference type="Proteomes" id="UP001159363"/>
    </source>
</evidence>
<sequence length="137" mass="14967">MEGYGFLRTTLKRNGTLQLCADYKGLVNCALSSDTYKSPTLNQVLSELVGGYIHGTIVLKEAYIEIPVDGETSHVLTVNTVQGLHSVTQLPFGIKIASSVLQRIIDDLLGPVKGTTVAEYRLGFCKFGICLMMLDLR</sequence>
<protein>
    <recommendedName>
        <fullName evidence="3">RNA 3'-terminal phosphate cyclase-like protein</fullName>
    </recommendedName>
</protein>
<proteinExistence type="predicted"/>
<accession>A0ABQ9HBV4</accession>
<dbReference type="Gene3D" id="3.10.10.10">
    <property type="entry name" value="HIV Type 1 Reverse Transcriptase, subunit A, domain 1"/>
    <property type="match status" value="1"/>
</dbReference>
<keyword evidence="2" id="KW-1185">Reference proteome</keyword>
<dbReference type="InterPro" id="IPR043502">
    <property type="entry name" value="DNA/RNA_pol_sf"/>
</dbReference>
<dbReference type="SUPFAM" id="SSF56672">
    <property type="entry name" value="DNA/RNA polymerases"/>
    <property type="match status" value="1"/>
</dbReference>
<evidence type="ECO:0000313" key="1">
    <source>
        <dbReference type="EMBL" id="KAJ8881806.1"/>
    </source>
</evidence>
<dbReference type="Gene3D" id="3.30.70.270">
    <property type="match status" value="1"/>
</dbReference>
<name>A0ABQ9HBV4_9NEOP</name>
<dbReference type="PANTHER" id="PTHR37984:SF5">
    <property type="entry name" value="PROTEIN NYNRIN-LIKE"/>
    <property type="match status" value="1"/>
</dbReference>
<evidence type="ECO:0008006" key="3">
    <source>
        <dbReference type="Google" id="ProtNLM"/>
    </source>
</evidence>
<gene>
    <name evidence="1" type="ORF">PR048_018292</name>
</gene>